<evidence type="ECO:0000256" key="1">
    <source>
        <dbReference type="SAM" id="MobiDB-lite"/>
    </source>
</evidence>
<protein>
    <submittedName>
        <fullName evidence="2">Uncharacterized protein</fullName>
    </submittedName>
</protein>
<name>A0A821LG00_9NEOP</name>
<keyword evidence="3" id="KW-1185">Reference proteome</keyword>
<dbReference type="AlphaFoldDB" id="A0A821LG00"/>
<proteinExistence type="predicted"/>
<evidence type="ECO:0000313" key="3">
    <source>
        <dbReference type="Proteomes" id="UP000663880"/>
    </source>
</evidence>
<feature type="region of interest" description="Disordered" evidence="1">
    <location>
        <begin position="1"/>
        <end position="21"/>
    </location>
</feature>
<dbReference type="Proteomes" id="UP000663880">
    <property type="component" value="Unassembled WGS sequence"/>
</dbReference>
<dbReference type="EMBL" id="CAJOBZ010000001">
    <property type="protein sequence ID" value="CAF4750324.1"/>
    <property type="molecule type" value="Genomic_DNA"/>
</dbReference>
<dbReference type="OrthoDB" id="7135634at2759"/>
<evidence type="ECO:0000313" key="2">
    <source>
        <dbReference type="EMBL" id="CAF4750324.1"/>
    </source>
</evidence>
<comment type="caution">
    <text evidence="2">The sequence shown here is derived from an EMBL/GenBank/DDBJ whole genome shotgun (WGS) entry which is preliminary data.</text>
</comment>
<gene>
    <name evidence="2" type="ORF">PMACD_LOCUS637</name>
</gene>
<organism evidence="2 3">
    <name type="scientific">Pieris macdunnoughi</name>
    <dbReference type="NCBI Taxonomy" id="345717"/>
    <lineage>
        <taxon>Eukaryota</taxon>
        <taxon>Metazoa</taxon>
        <taxon>Ecdysozoa</taxon>
        <taxon>Arthropoda</taxon>
        <taxon>Hexapoda</taxon>
        <taxon>Insecta</taxon>
        <taxon>Pterygota</taxon>
        <taxon>Neoptera</taxon>
        <taxon>Endopterygota</taxon>
        <taxon>Lepidoptera</taxon>
        <taxon>Glossata</taxon>
        <taxon>Ditrysia</taxon>
        <taxon>Papilionoidea</taxon>
        <taxon>Pieridae</taxon>
        <taxon>Pierinae</taxon>
        <taxon>Pieris</taxon>
    </lineage>
</organism>
<accession>A0A821LG00</accession>
<sequence length="117" mass="12902">MLVRNQCSEVRDSGRPSTRPEQECVVSARQNALCVAPPRVPPSLASLMRITLSLSIGLVPHASHGRQRFPAVSGRNMAVPPLIAHQRMTITVFINMMKVHQELFNTAIKSKATSRMS</sequence>
<feature type="compositionally biased region" description="Basic and acidic residues" evidence="1">
    <location>
        <begin position="9"/>
        <end position="21"/>
    </location>
</feature>
<reference evidence="2" key="1">
    <citation type="submission" date="2021-02" db="EMBL/GenBank/DDBJ databases">
        <authorList>
            <person name="Steward A R."/>
        </authorList>
    </citation>
    <scope>NUCLEOTIDE SEQUENCE</scope>
</reference>